<evidence type="ECO:0000256" key="3">
    <source>
        <dbReference type="ARBA" id="ARBA00023242"/>
    </source>
</evidence>
<feature type="short sequence motif" description="Bipartite nuclear localization signal" evidence="4">
    <location>
        <begin position="116"/>
        <end position="123"/>
    </location>
</feature>
<evidence type="ECO:0000259" key="8">
    <source>
        <dbReference type="PROSITE" id="PS51667"/>
    </source>
</evidence>
<evidence type="ECO:0000259" key="7">
    <source>
        <dbReference type="PROSITE" id="PS51666"/>
    </source>
</evidence>
<dbReference type="Pfam" id="PF08880">
    <property type="entry name" value="QLQ"/>
    <property type="match status" value="1"/>
</dbReference>
<organism evidence="9 10">
    <name type="scientific">Erythroxylum novogranatense</name>
    <dbReference type="NCBI Taxonomy" id="1862640"/>
    <lineage>
        <taxon>Eukaryota</taxon>
        <taxon>Viridiplantae</taxon>
        <taxon>Streptophyta</taxon>
        <taxon>Embryophyta</taxon>
        <taxon>Tracheophyta</taxon>
        <taxon>Spermatophyta</taxon>
        <taxon>Magnoliopsida</taxon>
        <taxon>eudicotyledons</taxon>
        <taxon>Gunneridae</taxon>
        <taxon>Pentapetalae</taxon>
        <taxon>rosids</taxon>
        <taxon>fabids</taxon>
        <taxon>Malpighiales</taxon>
        <taxon>Erythroxylaceae</taxon>
        <taxon>Erythroxylum</taxon>
    </lineage>
</organism>
<dbReference type="SMART" id="SM00951">
    <property type="entry name" value="QLQ"/>
    <property type="match status" value="1"/>
</dbReference>
<dbReference type="Pfam" id="PF08879">
    <property type="entry name" value="WRC"/>
    <property type="match status" value="1"/>
</dbReference>
<feature type="compositionally biased region" description="Basic residues" evidence="6">
    <location>
        <begin position="113"/>
        <end position="122"/>
    </location>
</feature>
<dbReference type="EMBL" id="JAIWQS010000009">
    <property type="protein sequence ID" value="KAJ8755921.1"/>
    <property type="molecule type" value="Genomic_DNA"/>
</dbReference>
<name>A0AAV8SUF8_9ROSI</name>
<evidence type="ECO:0000313" key="9">
    <source>
        <dbReference type="EMBL" id="KAJ8755921.1"/>
    </source>
</evidence>
<proteinExistence type="inferred from homology"/>
<dbReference type="InterPro" id="IPR014978">
    <property type="entry name" value="Gln-Leu-Gln_QLQ"/>
</dbReference>
<dbReference type="GO" id="GO:0006355">
    <property type="term" value="P:regulation of DNA-templated transcription"/>
    <property type="evidence" value="ECO:0007669"/>
    <property type="project" value="InterPro"/>
</dbReference>
<dbReference type="Proteomes" id="UP001159364">
    <property type="component" value="Linkage Group LG09"/>
</dbReference>
<keyword evidence="3 4" id="KW-0539">Nucleus</keyword>
<gene>
    <name evidence="9" type="ORF">K2173_024466</name>
</gene>
<feature type="compositionally biased region" description="Low complexity" evidence="6">
    <location>
        <begin position="128"/>
        <end position="148"/>
    </location>
</feature>
<protein>
    <recommendedName>
        <fullName evidence="5">Growth-regulating factor</fullName>
    </recommendedName>
</protein>
<evidence type="ECO:0000256" key="5">
    <source>
        <dbReference type="RuleBase" id="RU367127"/>
    </source>
</evidence>
<reference evidence="9 10" key="1">
    <citation type="submission" date="2021-09" db="EMBL/GenBank/DDBJ databases">
        <title>Genomic insights and catalytic innovation underlie evolution of tropane alkaloids biosynthesis.</title>
        <authorList>
            <person name="Wang Y.-J."/>
            <person name="Tian T."/>
            <person name="Huang J.-P."/>
            <person name="Huang S.-X."/>
        </authorList>
    </citation>
    <scope>NUCLEOTIDE SEQUENCE [LARGE SCALE GENOMIC DNA]</scope>
    <source>
        <strain evidence="9">KIB-2018</strain>
        <tissue evidence="9">Leaf</tissue>
    </source>
</reference>
<evidence type="ECO:0000256" key="1">
    <source>
        <dbReference type="ARBA" id="ARBA00004123"/>
    </source>
</evidence>
<dbReference type="GO" id="GO:0005634">
    <property type="term" value="C:nucleus"/>
    <property type="evidence" value="ECO:0007669"/>
    <property type="project" value="UniProtKB-SubCell"/>
</dbReference>
<evidence type="ECO:0000256" key="4">
    <source>
        <dbReference type="PROSITE-ProRule" id="PRU01002"/>
    </source>
</evidence>
<keyword evidence="5" id="KW-0804">Transcription</keyword>
<dbReference type="GO" id="GO:0005524">
    <property type="term" value="F:ATP binding"/>
    <property type="evidence" value="ECO:0007669"/>
    <property type="project" value="UniProtKB-UniRule"/>
</dbReference>
<comment type="caution">
    <text evidence="9">The sequence shown here is derived from an EMBL/GenBank/DDBJ whole genome shotgun (WGS) entry which is preliminary data.</text>
</comment>
<keyword evidence="5" id="KW-0010">Activator</keyword>
<evidence type="ECO:0000256" key="6">
    <source>
        <dbReference type="SAM" id="MobiDB-lite"/>
    </source>
</evidence>
<sequence>MCTSLRMMSAGNTRNRSPFTPTQRQELEHQALIFKYMVSGVPIPPELLYSVKRSLESSLASGFFPHQPVGWGCYQMGFGRKTDPEPGRCRRTDGKKWRCSKEAYPDSKYCERHMHRGRNRSRKPVELASSSAATTATSTNTTITNPSSLVNRSLPPLSSFSKLQAHPHQSPTSNSVFNPFLYPHHSSSSGTPGAACGFSAQNNPTNNLFSDAGTSSHVDKDYRYFHGIREGLDEGVLFPETSGTRRNLQDTYQELTMSSYRSYPDSGFQGFADSSKQQEQQHCFVLGTDFKSSSARPMKMEKETVETQKPLHQFFGDWQSKSPDSWLDLASNSRLHTGNISFHGFSSFFFS</sequence>
<dbReference type="GO" id="GO:0006351">
    <property type="term" value="P:DNA-templated transcription"/>
    <property type="evidence" value="ECO:0007669"/>
    <property type="project" value="UniProtKB-UniRule"/>
</dbReference>
<dbReference type="InterPro" id="IPR014977">
    <property type="entry name" value="WRC_dom"/>
</dbReference>
<feature type="domain" description="WRC" evidence="8">
    <location>
        <begin position="83"/>
        <end position="127"/>
    </location>
</feature>
<feature type="short sequence motif" description="Bipartite nuclear localization signal" evidence="4">
    <location>
        <begin position="88"/>
        <end position="98"/>
    </location>
</feature>
<dbReference type="PROSITE" id="PS51666">
    <property type="entry name" value="QLQ"/>
    <property type="match status" value="1"/>
</dbReference>
<evidence type="ECO:0000313" key="10">
    <source>
        <dbReference type="Proteomes" id="UP001159364"/>
    </source>
</evidence>
<dbReference type="AlphaFoldDB" id="A0AAV8SUF8"/>
<dbReference type="PANTHER" id="PTHR31602">
    <property type="entry name" value="GROWTH-REGULATING FACTOR 5"/>
    <property type="match status" value="1"/>
</dbReference>
<keyword evidence="5" id="KW-0805">Transcription regulation</keyword>
<comment type="subcellular location">
    <subcellularLocation>
        <location evidence="1 4 5">Nucleus</location>
    </subcellularLocation>
</comment>
<evidence type="ECO:0000256" key="2">
    <source>
        <dbReference type="ARBA" id="ARBA00008122"/>
    </source>
</evidence>
<dbReference type="PROSITE" id="PS51667">
    <property type="entry name" value="WRC"/>
    <property type="match status" value="1"/>
</dbReference>
<dbReference type="PANTHER" id="PTHR31602:SF60">
    <property type="entry name" value="GROWTH-REGULATING FACTOR 5"/>
    <property type="match status" value="1"/>
</dbReference>
<comment type="domain">
    <text evidence="5">The QLQ domain and WRC domain may be involved in protein-protein interaction and DNA-binding, respectively.</text>
</comment>
<comment type="similarity">
    <text evidence="2 5">Belongs to the GRF family.</text>
</comment>
<feature type="region of interest" description="Disordered" evidence="6">
    <location>
        <begin position="113"/>
        <end position="150"/>
    </location>
</feature>
<dbReference type="GO" id="GO:0099402">
    <property type="term" value="P:plant organ development"/>
    <property type="evidence" value="ECO:0007669"/>
    <property type="project" value="UniProtKB-ARBA"/>
</dbReference>
<feature type="compositionally biased region" description="Polar residues" evidence="6">
    <location>
        <begin position="10"/>
        <end position="22"/>
    </location>
</feature>
<keyword evidence="10" id="KW-1185">Reference proteome</keyword>
<dbReference type="InterPro" id="IPR031137">
    <property type="entry name" value="GRF"/>
</dbReference>
<accession>A0AAV8SUF8</accession>
<feature type="region of interest" description="Disordered" evidence="6">
    <location>
        <begin position="1"/>
        <end position="22"/>
    </location>
</feature>
<comment type="function">
    <text evidence="5">Transcription activator.</text>
</comment>
<feature type="domain" description="QLQ" evidence="7">
    <location>
        <begin position="18"/>
        <end position="53"/>
    </location>
</feature>